<gene>
    <name evidence="2" type="ORF">B0T24DRAFT_638311</name>
</gene>
<accession>A0AAE0JXM2</accession>
<organism evidence="2 3">
    <name type="scientific">Lasiosphaeria ovina</name>
    <dbReference type="NCBI Taxonomy" id="92902"/>
    <lineage>
        <taxon>Eukaryota</taxon>
        <taxon>Fungi</taxon>
        <taxon>Dikarya</taxon>
        <taxon>Ascomycota</taxon>
        <taxon>Pezizomycotina</taxon>
        <taxon>Sordariomycetes</taxon>
        <taxon>Sordariomycetidae</taxon>
        <taxon>Sordariales</taxon>
        <taxon>Lasiosphaeriaceae</taxon>
        <taxon>Lasiosphaeria</taxon>
    </lineage>
</organism>
<feature type="compositionally biased region" description="Low complexity" evidence="1">
    <location>
        <begin position="52"/>
        <end position="79"/>
    </location>
</feature>
<reference evidence="2" key="1">
    <citation type="journal article" date="2023" name="Mol. Phylogenet. Evol.">
        <title>Genome-scale phylogeny and comparative genomics of the fungal order Sordariales.</title>
        <authorList>
            <person name="Hensen N."/>
            <person name="Bonometti L."/>
            <person name="Westerberg I."/>
            <person name="Brannstrom I.O."/>
            <person name="Guillou S."/>
            <person name="Cros-Aarteil S."/>
            <person name="Calhoun S."/>
            <person name="Haridas S."/>
            <person name="Kuo A."/>
            <person name="Mondo S."/>
            <person name="Pangilinan J."/>
            <person name="Riley R."/>
            <person name="LaButti K."/>
            <person name="Andreopoulos B."/>
            <person name="Lipzen A."/>
            <person name="Chen C."/>
            <person name="Yan M."/>
            <person name="Daum C."/>
            <person name="Ng V."/>
            <person name="Clum A."/>
            <person name="Steindorff A."/>
            <person name="Ohm R.A."/>
            <person name="Martin F."/>
            <person name="Silar P."/>
            <person name="Natvig D.O."/>
            <person name="Lalanne C."/>
            <person name="Gautier V."/>
            <person name="Ament-Velasquez S.L."/>
            <person name="Kruys A."/>
            <person name="Hutchinson M.I."/>
            <person name="Powell A.J."/>
            <person name="Barry K."/>
            <person name="Miller A.N."/>
            <person name="Grigoriev I.V."/>
            <person name="Debuchy R."/>
            <person name="Gladieux P."/>
            <person name="Hiltunen Thoren M."/>
            <person name="Johannesson H."/>
        </authorList>
    </citation>
    <scope>NUCLEOTIDE SEQUENCE</scope>
    <source>
        <strain evidence="2">CBS 958.72</strain>
    </source>
</reference>
<protein>
    <submittedName>
        <fullName evidence="2">Uncharacterized protein</fullName>
    </submittedName>
</protein>
<reference evidence="2" key="2">
    <citation type="submission" date="2023-06" db="EMBL/GenBank/DDBJ databases">
        <authorList>
            <consortium name="Lawrence Berkeley National Laboratory"/>
            <person name="Haridas S."/>
            <person name="Hensen N."/>
            <person name="Bonometti L."/>
            <person name="Westerberg I."/>
            <person name="Brannstrom I.O."/>
            <person name="Guillou S."/>
            <person name="Cros-Aarteil S."/>
            <person name="Calhoun S."/>
            <person name="Kuo A."/>
            <person name="Mondo S."/>
            <person name="Pangilinan J."/>
            <person name="Riley R."/>
            <person name="Labutti K."/>
            <person name="Andreopoulos B."/>
            <person name="Lipzen A."/>
            <person name="Chen C."/>
            <person name="Yanf M."/>
            <person name="Daum C."/>
            <person name="Ng V."/>
            <person name="Clum A."/>
            <person name="Steindorff A."/>
            <person name="Ohm R."/>
            <person name="Martin F."/>
            <person name="Silar P."/>
            <person name="Natvig D."/>
            <person name="Lalanne C."/>
            <person name="Gautier V."/>
            <person name="Ament-Velasquez S.L."/>
            <person name="Kruys A."/>
            <person name="Hutchinson M.I."/>
            <person name="Powell A.J."/>
            <person name="Barry K."/>
            <person name="Miller A.N."/>
            <person name="Grigoriev I.V."/>
            <person name="Debuchy R."/>
            <person name="Gladieux P."/>
            <person name="Thoren M.H."/>
            <person name="Johannesson H."/>
        </authorList>
    </citation>
    <scope>NUCLEOTIDE SEQUENCE</scope>
    <source>
        <strain evidence="2">CBS 958.72</strain>
    </source>
</reference>
<proteinExistence type="predicted"/>
<dbReference type="Proteomes" id="UP001287356">
    <property type="component" value="Unassembled WGS sequence"/>
</dbReference>
<dbReference type="AlphaFoldDB" id="A0AAE0JXM2"/>
<name>A0AAE0JXM2_9PEZI</name>
<dbReference type="EMBL" id="JAULSN010000008">
    <property type="protein sequence ID" value="KAK3366243.1"/>
    <property type="molecule type" value="Genomic_DNA"/>
</dbReference>
<evidence type="ECO:0000313" key="3">
    <source>
        <dbReference type="Proteomes" id="UP001287356"/>
    </source>
</evidence>
<comment type="caution">
    <text evidence="2">The sequence shown here is derived from an EMBL/GenBank/DDBJ whole genome shotgun (WGS) entry which is preliminary data.</text>
</comment>
<feature type="compositionally biased region" description="Basic residues" evidence="1">
    <location>
        <begin position="37"/>
        <end position="51"/>
    </location>
</feature>
<keyword evidence="3" id="KW-1185">Reference proteome</keyword>
<evidence type="ECO:0000256" key="1">
    <source>
        <dbReference type="SAM" id="MobiDB-lite"/>
    </source>
</evidence>
<evidence type="ECO:0000313" key="2">
    <source>
        <dbReference type="EMBL" id="KAK3366243.1"/>
    </source>
</evidence>
<sequence length="225" mass="23674">MTSGHGRIPALGGTNPDYYAETASIMGHDAPSGPGRPGRHSHSHSWSHSHRPQPQQQQQQQQQYLSPPGGAAPYYQQPTYAPPTSGPGQAYYPPPPPQSLPSPQLGIIEDYDHGDIPPPKPPRPVSSHASLGGSPGGLLPSPGGSPSPSPGTSPSNKPTFGERLHQWSVKAGAPINKMANKLGSEAFWPSSMDLECDKAARILLSFCSKSPFPLSISLSVTLASL</sequence>
<feature type="region of interest" description="Disordered" evidence="1">
    <location>
        <begin position="1"/>
        <end position="160"/>
    </location>
</feature>